<protein>
    <recommendedName>
        <fullName evidence="10">Type II secretion system protein K</fullName>
    </recommendedName>
</protein>
<evidence type="ECO:0000256" key="2">
    <source>
        <dbReference type="ARBA" id="ARBA00007246"/>
    </source>
</evidence>
<keyword evidence="14" id="KW-1185">Reference proteome</keyword>
<proteinExistence type="inferred from homology"/>
<dbReference type="EMBL" id="JABAIK010000021">
    <property type="protein sequence ID" value="NLS14475.1"/>
    <property type="molecule type" value="Genomic_DNA"/>
</dbReference>
<keyword evidence="6" id="KW-0812">Transmembrane</keyword>
<evidence type="ECO:0000313" key="13">
    <source>
        <dbReference type="EMBL" id="NLS14475.1"/>
    </source>
</evidence>
<dbReference type="InterPro" id="IPR038072">
    <property type="entry name" value="GspK_central_sf"/>
</dbReference>
<evidence type="ECO:0000256" key="6">
    <source>
        <dbReference type="ARBA" id="ARBA00022692"/>
    </source>
</evidence>
<dbReference type="PANTHER" id="PTHR38831">
    <property type="entry name" value="TYPE II SECRETION SYSTEM PROTEIN K"/>
    <property type="match status" value="1"/>
</dbReference>
<name>A0A7X8TTG0_9VIBR</name>
<reference evidence="13 14" key="1">
    <citation type="submission" date="2020-04" db="EMBL/GenBank/DDBJ databases">
        <title>Vibrio sp. SM6, a novel species isolated from seawater.</title>
        <authorList>
            <person name="Wang X."/>
        </authorList>
    </citation>
    <scope>NUCLEOTIDE SEQUENCE [LARGE SCALE GENOMIC DNA]</scope>
    <source>
        <strain evidence="13 14">SM6</strain>
    </source>
</reference>
<keyword evidence="3 10" id="KW-0813">Transport</keyword>
<feature type="domain" description="T2SS protein K second SAM-like" evidence="11">
    <location>
        <begin position="219"/>
        <end position="285"/>
    </location>
</feature>
<evidence type="ECO:0000256" key="4">
    <source>
        <dbReference type="ARBA" id="ARBA00022475"/>
    </source>
</evidence>
<dbReference type="Proteomes" id="UP000535589">
    <property type="component" value="Unassembled WGS sequence"/>
</dbReference>
<keyword evidence="9 10" id="KW-0472">Membrane</keyword>
<sequence>MRSHKRSRGVALIIILLLLTIMTTIAGVMSERLFAQFLRGNNQINYQQAYWYAIGIEALAKVGIEQSYKDTDTINLSQPWALKEQTYPLDYGIAKGFIVDKQACFNLNVLASVAPAAGQTERPYLVEVFRTLLEEAGAEPYQAEVIADATWEFVDSDDRVMSQMGVEDATYESFAPAYLAANGLMADASELRAVYQMSGPLMSKLAPLVCALPTNDWRLNVNTIEAAQAPILVAMFAPSLSLSDAQELIEGRPYDGWNDVEDFFAESELGSVDDSKRQQARGYLSVDSAFFELDAQVEVAESRVRIRSLLHSSNREAVDVVRRRFGGFSERVSDRSTE</sequence>
<dbReference type="GO" id="GO:0005886">
    <property type="term" value="C:plasma membrane"/>
    <property type="evidence" value="ECO:0007669"/>
    <property type="project" value="UniProtKB-SubCell"/>
</dbReference>
<evidence type="ECO:0000256" key="3">
    <source>
        <dbReference type="ARBA" id="ARBA00022448"/>
    </source>
</evidence>
<dbReference type="AlphaFoldDB" id="A0A7X8TTG0"/>
<evidence type="ECO:0000256" key="1">
    <source>
        <dbReference type="ARBA" id="ARBA00004533"/>
    </source>
</evidence>
<evidence type="ECO:0000259" key="12">
    <source>
        <dbReference type="Pfam" id="PF21687"/>
    </source>
</evidence>
<dbReference type="Pfam" id="PF03934">
    <property type="entry name" value="T2SSK"/>
    <property type="match status" value="1"/>
</dbReference>
<keyword evidence="5 10" id="KW-0997">Cell inner membrane</keyword>
<comment type="caution">
    <text evidence="13">The sequence shown here is derived from an EMBL/GenBank/DDBJ whole genome shotgun (WGS) entry which is preliminary data.</text>
</comment>
<dbReference type="RefSeq" id="WP_168837570.1">
    <property type="nucleotide sequence ID" value="NZ_JABAIK010000021.1"/>
</dbReference>
<organism evidence="13 14">
    <name type="scientific">Vibrio agarilyticus</name>
    <dbReference type="NCBI Taxonomy" id="2726741"/>
    <lineage>
        <taxon>Bacteria</taxon>
        <taxon>Pseudomonadati</taxon>
        <taxon>Pseudomonadota</taxon>
        <taxon>Gammaproteobacteria</taxon>
        <taxon>Vibrionales</taxon>
        <taxon>Vibrionaceae</taxon>
        <taxon>Vibrio</taxon>
    </lineage>
</organism>
<dbReference type="SUPFAM" id="SSF54523">
    <property type="entry name" value="Pili subunits"/>
    <property type="match status" value="1"/>
</dbReference>
<accession>A0A7X8TTG0</accession>
<keyword evidence="7" id="KW-0653">Protein transport</keyword>
<evidence type="ECO:0000256" key="8">
    <source>
        <dbReference type="ARBA" id="ARBA00022989"/>
    </source>
</evidence>
<dbReference type="InterPro" id="IPR049179">
    <property type="entry name" value="T2SSK_SAM-like_2nd"/>
</dbReference>
<dbReference type="SUPFAM" id="SSF158544">
    <property type="entry name" value="GspK insert domain-like"/>
    <property type="match status" value="2"/>
</dbReference>
<dbReference type="GO" id="GO:0009306">
    <property type="term" value="P:protein secretion"/>
    <property type="evidence" value="ECO:0007669"/>
    <property type="project" value="InterPro"/>
</dbReference>
<dbReference type="NCBIfam" id="NF037980">
    <property type="entry name" value="T2SS_GspK"/>
    <property type="match status" value="1"/>
</dbReference>
<evidence type="ECO:0000256" key="5">
    <source>
        <dbReference type="ARBA" id="ARBA00022519"/>
    </source>
</evidence>
<evidence type="ECO:0000256" key="9">
    <source>
        <dbReference type="ARBA" id="ARBA00023136"/>
    </source>
</evidence>
<keyword evidence="8" id="KW-1133">Transmembrane helix</keyword>
<dbReference type="Gene3D" id="3.30.1300.30">
    <property type="entry name" value="GSPII I/J protein-like"/>
    <property type="match status" value="1"/>
</dbReference>
<dbReference type="PANTHER" id="PTHR38831:SF1">
    <property type="entry name" value="TYPE II SECRETION SYSTEM PROTEIN K-RELATED"/>
    <property type="match status" value="1"/>
</dbReference>
<evidence type="ECO:0000256" key="10">
    <source>
        <dbReference type="PIRNR" id="PIRNR002786"/>
    </source>
</evidence>
<dbReference type="InterPro" id="IPR049031">
    <property type="entry name" value="T2SSK_SAM-like_1st"/>
</dbReference>
<keyword evidence="4 10" id="KW-1003">Cell membrane</keyword>
<dbReference type="InterPro" id="IPR045584">
    <property type="entry name" value="Pilin-like"/>
</dbReference>
<dbReference type="Gene3D" id="1.10.40.60">
    <property type="entry name" value="EpsJ-like"/>
    <property type="match status" value="2"/>
</dbReference>
<dbReference type="InterPro" id="IPR005628">
    <property type="entry name" value="GspK"/>
</dbReference>
<dbReference type="Pfam" id="PF21687">
    <property type="entry name" value="T2SSK_1st"/>
    <property type="match status" value="1"/>
</dbReference>
<evidence type="ECO:0000259" key="11">
    <source>
        <dbReference type="Pfam" id="PF03934"/>
    </source>
</evidence>
<comment type="subcellular location">
    <subcellularLocation>
        <location evidence="1 10">Cell inner membrane</location>
    </subcellularLocation>
</comment>
<comment type="similarity">
    <text evidence="2 10">Belongs to the GSP K family.</text>
</comment>
<evidence type="ECO:0000256" key="7">
    <source>
        <dbReference type="ARBA" id="ARBA00022927"/>
    </source>
</evidence>
<gene>
    <name evidence="13" type="primary">gspK</name>
    <name evidence="13" type="ORF">HGP28_16515</name>
</gene>
<feature type="domain" description="T2SS protein K first SAM-like" evidence="12">
    <location>
        <begin position="103"/>
        <end position="214"/>
    </location>
</feature>
<evidence type="ECO:0000313" key="14">
    <source>
        <dbReference type="Proteomes" id="UP000535589"/>
    </source>
</evidence>
<dbReference type="PIRSF" id="PIRSF002786">
    <property type="entry name" value="XcpX"/>
    <property type="match status" value="1"/>
</dbReference>